<dbReference type="InterPro" id="IPR003423">
    <property type="entry name" value="OMP_efflux"/>
</dbReference>
<feature type="chain" id="PRO_5045007575" evidence="2">
    <location>
        <begin position="26"/>
        <end position="469"/>
    </location>
</feature>
<evidence type="ECO:0000256" key="1">
    <source>
        <dbReference type="ARBA" id="ARBA00007613"/>
    </source>
</evidence>
<keyword evidence="2" id="KW-0472">Membrane</keyword>
<dbReference type="SUPFAM" id="SSF56954">
    <property type="entry name" value="Outer membrane efflux proteins (OEP)"/>
    <property type="match status" value="1"/>
</dbReference>
<organism evidence="3 4">
    <name type="scientific">Winogradskyella marina</name>
    <dbReference type="NCBI Taxonomy" id="2785530"/>
    <lineage>
        <taxon>Bacteria</taxon>
        <taxon>Pseudomonadati</taxon>
        <taxon>Bacteroidota</taxon>
        <taxon>Flavobacteriia</taxon>
        <taxon>Flavobacteriales</taxon>
        <taxon>Flavobacteriaceae</taxon>
        <taxon>Winogradskyella</taxon>
    </lineage>
</organism>
<comment type="subcellular location">
    <subcellularLocation>
        <location evidence="2">Cell membrane</location>
        <topology evidence="2">Lipid-anchor</topology>
    </subcellularLocation>
</comment>
<proteinExistence type="inferred from homology"/>
<evidence type="ECO:0000313" key="3">
    <source>
        <dbReference type="EMBL" id="MBF8150470.1"/>
    </source>
</evidence>
<evidence type="ECO:0000313" key="4">
    <source>
        <dbReference type="Proteomes" id="UP000611215"/>
    </source>
</evidence>
<evidence type="ECO:0000256" key="2">
    <source>
        <dbReference type="RuleBase" id="RU362097"/>
    </source>
</evidence>
<comment type="similarity">
    <text evidence="1 2">Belongs to the outer membrane factor (OMF) (TC 1.B.17) family.</text>
</comment>
<keyword evidence="2" id="KW-1134">Transmembrane beta strand</keyword>
<dbReference type="Pfam" id="PF02321">
    <property type="entry name" value="OEP"/>
    <property type="match status" value="2"/>
</dbReference>
<keyword evidence="4" id="KW-1185">Reference proteome</keyword>
<reference evidence="3 4" key="1">
    <citation type="submission" date="2020-11" db="EMBL/GenBank/DDBJ databases">
        <title>Winogradskyella marina sp. nov., isolated from marine sediment.</title>
        <authorList>
            <person name="Bo J."/>
            <person name="Wang S."/>
            <person name="Song X."/>
            <person name="Du Z."/>
        </authorList>
    </citation>
    <scope>NUCLEOTIDE SEQUENCE [LARGE SCALE GENOMIC DNA]</scope>
    <source>
        <strain evidence="3 4">F6397</strain>
    </source>
</reference>
<dbReference type="InterPro" id="IPR010131">
    <property type="entry name" value="MdtP/NodT-like"/>
</dbReference>
<dbReference type="Proteomes" id="UP000611215">
    <property type="component" value="Unassembled WGS sequence"/>
</dbReference>
<comment type="caution">
    <text evidence="3">The sequence shown here is derived from an EMBL/GenBank/DDBJ whole genome shotgun (WGS) entry which is preliminary data.</text>
</comment>
<dbReference type="EMBL" id="JADOET010000009">
    <property type="protein sequence ID" value="MBF8150470.1"/>
    <property type="molecule type" value="Genomic_DNA"/>
</dbReference>
<dbReference type="Gene3D" id="2.20.200.10">
    <property type="entry name" value="Outer membrane efflux proteins (OEP)"/>
    <property type="match status" value="1"/>
</dbReference>
<dbReference type="RefSeq" id="WP_195871733.1">
    <property type="nucleotide sequence ID" value="NZ_JADOET010000009.1"/>
</dbReference>
<protein>
    <submittedName>
        <fullName evidence="3">Efflux transporter outer membrane subunit</fullName>
    </submittedName>
</protein>
<dbReference type="NCBIfam" id="TIGR01845">
    <property type="entry name" value="outer_NodT"/>
    <property type="match status" value="1"/>
</dbReference>
<dbReference type="PANTHER" id="PTHR30203:SF33">
    <property type="entry name" value="BLR4455 PROTEIN"/>
    <property type="match status" value="1"/>
</dbReference>
<keyword evidence="2" id="KW-0812">Transmembrane</keyword>
<sequence>MNKSIIIKFSLVVVTMLTLQSCFVAKDYVQPELELNIDEAKFRTDNITQDSLTFADVSWKTLFTDPILTQYIEKGLENNIDIRVALQQIIASEAYFKQGKAGYYPTLSANAQYTHQEVSENSQFGTAFGGSLDQYQLNGALSWEADIWGKIRSNKRAFNASYLQTIAAHKAVKTRLIANIASVYYQLLAVDEQITITEQTIETRINSLETSKALKEAGNVTEVSVKQTEAQLYTAQAILVDLKQQSHLLENTLSILLGDMPKDIERSTLAEQVVRTDLTLGVPSQLLSNRPDVIAAEYNLRQAFELTNVARSNFYPSLTLSASRGFQSLELDELFSASSLFANIIGGVAQPVFNGRKIKTQYEVSKANQEQARLQFVESLLVASKEVSDAMFAYNTALEKIEIKQNEYDAYALATEYSQELLNNGLANYLEVLRAEENALNSSLGLITAKNNQLQSIVDLYQALGGGWK</sequence>
<feature type="signal peptide" evidence="2">
    <location>
        <begin position="1"/>
        <end position="25"/>
    </location>
</feature>
<accession>A0ABS0EJ35</accession>
<name>A0ABS0EJ35_9FLAO</name>
<gene>
    <name evidence="3" type="ORF">ITJ86_11220</name>
</gene>
<dbReference type="PANTHER" id="PTHR30203">
    <property type="entry name" value="OUTER MEMBRANE CATION EFFLUX PROTEIN"/>
    <property type="match status" value="1"/>
</dbReference>
<dbReference type="PROSITE" id="PS51257">
    <property type="entry name" value="PROKAR_LIPOPROTEIN"/>
    <property type="match status" value="1"/>
</dbReference>
<keyword evidence="2" id="KW-0732">Signal</keyword>
<keyword evidence="2" id="KW-0449">Lipoprotein</keyword>
<keyword evidence="2" id="KW-0564">Palmitate</keyword>
<dbReference type="Gene3D" id="1.20.1600.10">
    <property type="entry name" value="Outer membrane efflux proteins (OEP)"/>
    <property type="match status" value="1"/>
</dbReference>